<dbReference type="Gene3D" id="4.10.240.10">
    <property type="entry name" value="Zn(2)-C6 fungal-type DNA-binding domain"/>
    <property type="match status" value="1"/>
</dbReference>
<keyword evidence="1" id="KW-0805">Transcription regulation</keyword>
<evidence type="ECO:0000256" key="2">
    <source>
        <dbReference type="ARBA" id="ARBA00023125"/>
    </source>
</evidence>
<dbReference type="CDD" id="cd12148">
    <property type="entry name" value="fungal_TF_MHR"/>
    <property type="match status" value="1"/>
</dbReference>
<dbReference type="PROSITE" id="PS50048">
    <property type="entry name" value="ZN2_CY6_FUNGAL_2"/>
    <property type="match status" value="1"/>
</dbReference>
<dbReference type="SMART" id="SM00066">
    <property type="entry name" value="GAL4"/>
    <property type="match status" value="1"/>
</dbReference>
<protein>
    <recommendedName>
        <fullName evidence="5">Zn(2)-C6 fungal-type domain-containing protein</fullName>
    </recommendedName>
</protein>
<gene>
    <name evidence="6" type="ORF">CNMCM6106_003221</name>
</gene>
<proteinExistence type="predicted"/>
<dbReference type="PANTHER" id="PTHR47785:SF4">
    <property type="entry name" value="ZN(II)2CYS6 TRANSCRIPTION FACTOR (EUROFUNG)"/>
    <property type="match status" value="1"/>
</dbReference>
<dbReference type="CDD" id="cd00067">
    <property type="entry name" value="GAL4"/>
    <property type="match status" value="1"/>
</dbReference>
<dbReference type="PANTHER" id="PTHR47785">
    <property type="entry name" value="ZN(II)2CYS6 TRANSCRIPTION FACTOR (EUROFUNG)-RELATED-RELATED"/>
    <property type="match status" value="1"/>
</dbReference>
<evidence type="ECO:0000256" key="3">
    <source>
        <dbReference type="ARBA" id="ARBA00023163"/>
    </source>
</evidence>
<dbReference type="InterPro" id="IPR053181">
    <property type="entry name" value="EcdB-like_regulator"/>
</dbReference>
<dbReference type="AlphaFoldDB" id="A0A8H6Q841"/>
<comment type="caution">
    <text evidence="6">The sequence shown here is derived from an EMBL/GenBank/DDBJ whole genome shotgun (WGS) entry which is preliminary data.</text>
</comment>
<dbReference type="Proteomes" id="UP000662466">
    <property type="component" value="Unassembled WGS sequence"/>
</dbReference>
<dbReference type="InterPro" id="IPR001138">
    <property type="entry name" value="Zn2Cys6_DnaBD"/>
</dbReference>
<dbReference type="InterPro" id="IPR036864">
    <property type="entry name" value="Zn2-C6_fun-type_DNA-bd_sf"/>
</dbReference>
<keyword evidence="3" id="KW-0804">Transcription</keyword>
<evidence type="ECO:0000313" key="7">
    <source>
        <dbReference type="Proteomes" id="UP000662466"/>
    </source>
</evidence>
<dbReference type="EMBL" id="JACBAF010002099">
    <property type="protein sequence ID" value="KAF7167778.1"/>
    <property type="molecule type" value="Genomic_DNA"/>
</dbReference>
<dbReference type="GO" id="GO:0003677">
    <property type="term" value="F:DNA binding"/>
    <property type="evidence" value="ECO:0007669"/>
    <property type="project" value="UniProtKB-KW"/>
</dbReference>
<evidence type="ECO:0000256" key="4">
    <source>
        <dbReference type="ARBA" id="ARBA00023242"/>
    </source>
</evidence>
<dbReference type="SUPFAM" id="SSF57701">
    <property type="entry name" value="Zn2/Cys6 DNA-binding domain"/>
    <property type="match status" value="1"/>
</dbReference>
<dbReference type="Pfam" id="PF00172">
    <property type="entry name" value="Zn_clus"/>
    <property type="match status" value="1"/>
</dbReference>
<dbReference type="GO" id="GO:0000981">
    <property type="term" value="F:DNA-binding transcription factor activity, RNA polymerase II-specific"/>
    <property type="evidence" value="ECO:0007669"/>
    <property type="project" value="InterPro"/>
</dbReference>
<reference evidence="6" key="1">
    <citation type="submission" date="2020-06" db="EMBL/GenBank/DDBJ databases">
        <title>Draft genome sequences of strains closely related to Aspergillus parafelis and Aspergillus hiratsukae.</title>
        <authorList>
            <person name="Dos Santos R.A.C."/>
            <person name="Rivero-Menendez O."/>
            <person name="Steenwyk J.L."/>
            <person name="Mead M.E."/>
            <person name="Goldman G.H."/>
            <person name="Alastruey-Izquierdo A."/>
            <person name="Rokas A."/>
        </authorList>
    </citation>
    <scope>NUCLEOTIDE SEQUENCE</scope>
    <source>
        <strain evidence="6">CNM-CM6106</strain>
    </source>
</reference>
<sequence length="620" mass="69930">MLEGQPNRQTRRPRPKAYLACDACRRRKSRCDGIRPACSHCLDSGVSCHYRSVPTSFEADASVLSRLASAEARIETLENQVPARLPKSDNPLENVGVAGYALPEFHHGANHKILQYWSRLRVQMTVPDINVLSYIKDAEAADMCGSRSGNPEHPGALIELSLAKQALQTLDHQLHQLPIALAMMLTTCRFYQDKELSIGVALAPGTSNNQEPALRICNLPTDELLLYAIAFKVLSNEPSCPTSYASETAEACFSRALDRLWDIFLLDDEEAMELLLILTILHLDFFHQPFHALALLKISDHIMERLLRDGNKRTNLSFPFHELYYMLQSEIDGIPMRQTPTVRLCGNRRLDRDSMDPLAQSATPEELNLRIERDHNIDGASPSITAHSSEYYFSWNLWLRARLNQIISEMYSTDRAYCKPQNVASIITETSSELGFWYRSLPMNLQFIRDVESFEILQPRMPTRLKEISLRYHSCLLALNRPVLYWVLYEDLENSPPSSGIGHAEQQLEPWVFASCRECIESAKLILLTLSRSLQCGGMSLTWSETQLLVGSFAVLLSVQTSTSFSYAFRNTVGISQLLNTVEELLSTFGTVSIGGQQTLEMLSNMKRNFEASSPLAIMT</sequence>
<name>A0A8H6Q841_9EURO</name>
<dbReference type="GO" id="GO:0008270">
    <property type="term" value="F:zinc ion binding"/>
    <property type="evidence" value="ECO:0007669"/>
    <property type="project" value="InterPro"/>
</dbReference>
<evidence type="ECO:0000313" key="6">
    <source>
        <dbReference type="EMBL" id="KAF7167778.1"/>
    </source>
</evidence>
<evidence type="ECO:0000259" key="5">
    <source>
        <dbReference type="PROSITE" id="PS50048"/>
    </source>
</evidence>
<evidence type="ECO:0000256" key="1">
    <source>
        <dbReference type="ARBA" id="ARBA00023015"/>
    </source>
</evidence>
<organism evidence="6 7">
    <name type="scientific">Aspergillus hiratsukae</name>
    <dbReference type="NCBI Taxonomy" id="1194566"/>
    <lineage>
        <taxon>Eukaryota</taxon>
        <taxon>Fungi</taxon>
        <taxon>Dikarya</taxon>
        <taxon>Ascomycota</taxon>
        <taxon>Pezizomycotina</taxon>
        <taxon>Eurotiomycetes</taxon>
        <taxon>Eurotiomycetidae</taxon>
        <taxon>Eurotiales</taxon>
        <taxon>Aspergillaceae</taxon>
        <taxon>Aspergillus</taxon>
        <taxon>Aspergillus subgen. Fumigati</taxon>
    </lineage>
</organism>
<dbReference type="PROSITE" id="PS00463">
    <property type="entry name" value="ZN2_CY6_FUNGAL_1"/>
    <property type="match status" value="1"/>
</dbReference>
<accession>A0A8H6Q841</accession>
<keyword evidence="4" id="KW-0539">Nucleus</keyword>
<feature type="domain" description="Zn(2)-C6 fungal-type" evidence="5">
    <location>
        <begin position="20"/>
        <end position="50"/>
    </location>
</feature>
<keyword evidence="2" id="KW-0238">DNA-binding</keyword>